<dbReference type="SUPFAM" id="SSF53474">
    <property type="entry name" value="alpha/beta-Hydrolases"/>
    <property type="match status" value="1"/>
</dbReference>
<evidence type="ECO:0000313" key="5">
    <source>
        <dbReference type="EMBL" id="MQT11816.1"/>
    </source>
</evidence>
<gene>
    <name evidence="5" type="ORF">F0357_03820</name>
</gene>
<feature type="domain" description="AB hydrolase-1" evidence="4">
    <location>
        <begin position="149"/>
        <end position="268"/>
    </location>
</feature>
<dbReference type="Gene3D" id="3.40.50.1820">
    <property type="entry name" value="alpha/beta hydrolase"/>
    <property type="match status" value="2"/>
</dbReference>
<evidence type="ECO:0000313" key="6">
    <source>
        <dbReference type="Proteomes" id="UP000332515"/>
    </source>
</evidence>
<dbReference type="GO" id="GO:0016787">
    <property type="term" value="F:hydrolase activity"/>
    <property type="evidence" value="ECO:0007669"/>
    <property type="project" value="UniProtKB-KW"/>
</dbReference>
<dbReference type="Proteomes" id="UP000332515">
    <property type="component" value="Unassembled WGS sequence"/>
</dbReference>
<evidence type="ECO:0000256" key="1">
    <source>
        <dbReference type="ARBA" id="ARBA00010088"/>
    </source>
</evidence>
<dbReference type="PANTHER" id="PTHR43248">
    <property type="entry name" value="2-SUCCINYL-6-HYDROXY-2,4-CYCLOHEXADIENE-1-CARBOXYLATE SYNTHASE"/>
    <property type="match status" value="1"/>
</dbReference>
<reference evidence="5 6" key="1">
    <citation type="submission" date="2019-09" db="EMBL/GenBank/DDBJ databases">
        <title>Segnochrobactrum spirostomi gen. nov., sp. nov., isolated from the ciliate Spirostomum cf. yagiui and description of a novel family, Segnochrobactraceae fam. nov. within the order Rhizobiales of the class Alphaproteobacteria.</title>
        <authorList>
            <person name="Akter S."/>
            <person name="Shazib S.U.A."/>
            <person name="Shin M.K."/>
        </authorList>
    </citation>
    <scope>NUCLEOTIDE SEQUENCE [LARGE SCALE GENOMIC DNA]</scope>
    <source>
        <strain evidence="5 6">Sp-1</strain>
    </source>
</reference>
<dbReference type="InterPro" id="IPR029058">
    <property type="entry name" value="AB_hydrolase_fold"/>
</dbReference>
<comment type="caution">
    <text evidence="5">The sequence shown here is derived from an EMBL/GenBank/DDBJ whole genome shotgun (WGS) entry which is preliminary data.</text>
</comment>
<proteinExistence type="inferred from homology"/>
<feature type="compositionally biased region" description="Low complexity" evidence="3">
    <location>
        <begin position="50"/>
        <end position="64"/>
    </location>
</feature>
<evidence type="ECO:0000259" key="4">
    <source>
        <dbReference type="Pfam" id="PF00561"/>
    </source>
</evidence>
<sequence>MGPKGGFGLSKAESEMAGDSRVCAEARLGRGLMSALFAVAIVATSPAVAQSPPQPALAQSSTQSPAPPPADAPADGLEVGSLVLTPCVGSAGDAYCGTLPRPLDPSGTRPGTIKVGFEFYPAAVDDPAGTIVAQEGGPGFSTTGTRTGFLHLFGTLRDRHNILLVDKRGTGLSQPIDCPDLQKDPDLAPEAVGACGAALGDHAWDYGTALAADDLAAVIEALEVGPVAYYGDSYGTYFGAVFAARHPTLLRTLVLDSAYPPFGPDPWYATEWAAGRDGFDLVCARSPSCTALGGRSTRRLADLLDAVRKTPLSGTAPDGDGTMHDVTLDAPTLFMVMNAAGSDPVVYRELDAAARAWLVHQDGAPLLRLTAEARDMSSPGGVPVDFSSGLYAAIVCTDYRQLFDLRLSPAERRAALERAVADKQARHPDIYAPFTIDEVRNSPRNVERLDLCLDWPAPPDGRTPGAPLPAATTFPSVPTLVLAGDLDNTTAPDEGFAAARLFPDPYFVLLRNTSHVAAMTTEAVLVPPVGSDAAGCAGPMTAAFVGDGGRPPSVRCAAEIRPIRTVPAFARTVAEVAPASPAPASLDAPREADLRLAAAAAETAGDVLARYFVNSTEKGVGLRGGHFSLGPDGEGYRFTLDGVRWTQDLAVSGTIDWNQVTGEIDADLDVAQDGGPEGHLTLHWNDRRTNAQMTIDGQLDDRDIDAVRLAP</sequence>
<comment type="similarity">
    <text evidence="1">Belongs to the peptidase S33 family.</text>
</comment>
<dbReference type="InterPro" id="IPR051601">
    <property type="entry name" value="Serine_prot/Carboxylest_S33"/>
</dbReference>
<accession>A0A6A7XZR0</accession>
<evidence type="ECO:0000256" key="3">
    <source>
        <dbReference type="SAM" id="MobiDB-lite"/>
    </source>
</evidence>
<name>A0A6A7XZR0_9HYPH</name>
<protein>
    <submittedName>
        <fullName evidence="5">Alpha/beta hydrolase</fullName>
    </submittedName>
</protein>
<dbReference type="InterPro" id="IPR000073">
    <property type="entry name" value="AB_hydrolase_1"/>
</dbReference>
<organism evidence="5 6">
    <name type="scientific">Segnochrobactrum spirostomi</name>
    <dbReference type="NCBI Taxonomy" id="2608987"/>
    <lineage>
        <taxon>Bacteria</taxon>
        <taxon>Pseudomonadati</taxon>
        <taxon>Pseudomonadota</taxon>
        <taxon>Alphaproteobacteria</taxon>
        <taxon>Hyphomicrobiales</taxon>
        <taxon>Segnochrobactraceae</taxon>
        <taxon>Segnochrobactrum</taxon>
    </lineage>
</organism>
<feature type="region of interest" description="Disordered" evidence="3">
    <location>
        <begin position="50"/>
        <end position="76"/>
    </location>
</feature>
<keyword evidence="2 5" id="KW-0378">Hydrolase</keyword>
<evidence type="ECO:0000256" key="2">
    <source>
        <dbReference type="ARBA" id="ARBA00022801"/>
    </source>
</evidence>
<keyword evidence="6" id="KW-1185">Reference proteome</keyword>
<dbReference type="EMBL" id="VWNA01000001">
    <property type="protein sequence ID" value="MQT11816.1"/>
    <property type="molecule type" value="Genomic_DNA"/>
</dbReference>
<dbReference type="AlphaFoldDB" id="A0A6A7XZR0"/>
<dbReference type="Pfam" id="PF00561">
    <property type="entry name" value="Abhydrolase_1"/>
    <property type="match status" value="1"/>
</dbReference>